<dbReference type="EC" id="5.2.1.8" evidence="4"/>
<dbReference type="GO" id="GO:0003755">
    <property type="term" value="F:peptidyl-prolyl cis-trans isomerase activity"/>
    <property type="evidence" value="ECO:0007669"/>
    <property type="project" value="UniProtKB-UniRule"/>
</dbReference>
<dbReference type="STRING" id="474960.SAMN05216180_1127"/>
<dbReference type="InterPro" id="IPR029000">
    <property type="entry name" value="Cyclophilin-like_dom_sf"/>
</dbReference>
<keyword evidence="3 4" id="KW-0413">Isomerase</keyword>
<feature type="chain" id="PRO_5039741255" description="Peptidyl-prolyl cis-trans isomerase" evidence="4">
    <location>
        <begin position="21"/>
        <end position="250"/>
    </location>
</feature>
<dbReference type="Gene3D" id="2.40.100.10">
    <property type="entry name" value="Cyclophilin-like"/>
    <property type="match status" value="1"/>
</dbReference>
<evidence type="ECO:0000313" key="6">
    <source>
        <dbReference type="EMBL" id="SEM65870.1"/>
    </source>
</evidence>
<protein>
    <recommendedName>
        <fullName evidence="4">Peptidyl-prolyl cis-trans isomerase</fullName>
        <shortName evidence="4">PPIase</shortName>
        <ecNumber evidence="4">5.2.1.8</ecNumber>
    </recommendedName>
</protein>
<sequence length="250" mass="27172">MRLASLVLALALALSFAGCGKNNVVSDENALKTPEEQVEENKKITDDQVNLVQFNDVPAGAEVALIETSMGDITVALYPEFAPKAVENFLALTHSGYYTGLKFHRVVNNYLIQSGDPTGTGTGGESSFKDESENKVGFAQEHSLNLWNFKGAVGMAPSGDGTNGSQFYIVQNSVLEDETLTKMEEAAFPKKVIDKYKEIGGAPWLDGKNTVFGYVIDGMDILEEIASVEVDENRVPVEDVIITQITIIER</sequence>
<dbReference type="Pfam" id="PF00160">
    <property type="entry name" value="Pro_isomerase"/>
    <property type="match status" value="1"/>
</dbReference>
<accession>A0A1H8A597</accession>
<keyword evidence="2 4" id="KW-0697">Rotamase</keyword>
<dbReference type="EMBL" id="FOCG01000001">
    <property type="protein sequence ID" value="SEM65870.1"/>
    <property type="molecule type" value="Genomic_DNA"/>
</dbReference>
<comment type="catalytic activity">
    <reaction evidence="4">
        <text>[protein]-peptidylproline (omega=180) = [protein]-peptidylproline (omega=0)</text>
        <dbReference type="Rhea" id="RHEA:16237"/>
        <dbReference type="Rhea" id="RHEA-COMP:10747"/>
        <dbReference type="Rhea" id="RHEA-COMP:10748"/>
        <dbReference type="ChEBI" id="CHEBI:83833"/>
        <dbReference type="ChEBI" id="CHEBI:83834"/>
        <dbReference type="EC" id="5.2.1.8"/>
    </reaction>
</comment>
<reference evidence="6 7" key="1">
    <citation type="submission" date="2016-10" db="EMBL/GenBank/DDBJ databases">
        <authorList>
            <person name="de Groot N.N."/>
        </authorList>
    </citation>
    <scope>NUCLEOTIDE SEQUENCE [LARGE SCALE GENOMIC DNA]</scope>
    <source>
        <strain evidence="6 7">CGMCC 1.5070</strain>
    </source>
</reference>
<name>A0A1H8A597_9FIRM</name>
<evidence type="ECO:0000313" key="7">
    <source>
        <dbReference type="Proteomes" id="UP000199158"/>
    </source>
</evidence>
<organism evidence="6 7">
    <name type="scientific">Hydrogenoanaerobacterium saccharovorans</name>
    <dbReference type="NCBI Taxonomy" id="474960"/>
    <lineage>
        <taxon>Bacteria</taxon>
        <taxon>Bacillati</taxon>
        <taxon>Bacillota</taxon>
        <taxon>Clostridia</taxon>
        <taxon>Eubacteriales</taxon>
        <taxon>Oscillospiraceae</taxon>
        <taxon>Hydrogenoanaerobacterium</taxon>
    </lineage>
</organism>
<evidence type="ECO:0000256" key="3">
    <source>
        <dbReference type="ARBA" id="ARBA00023235"/>
    </source>
</evidence>
<evidence type="ECO:0000256" key="2">
    <source>
        <dbReference type="ARBA" id="ARBA00023110"/>
    </source>
</evidence>
<proteinExistence type="inferred from homology"/>
<keyword evidence="4" id="KW-0732">Signal</keyword>
<dbReference type="AlphaFoldDB" id="A0A1H8A597"/>
<feature type="domain" description="PPIase cyclophilin-type" evidence="5">
    <location>
        <begin position="60"/>
        <end position="247"/>
    </location>
</feature>
<dbReference type="InterPro" id="IPR044666">
    <property type="entry name" value="Cyclophilin_A-like"/>
</dbReference>
<evidence type="ECO:0000256" key="4">
    <source>
        <dbReference type="RuleBase" id="RU363019"/>
    </source>
</evidence>
<feature type="signal peptide" evidence="4">
    <location>
        <begin position="1"/>
        <end position="20"/>
    </location>
</feature>
<keyword evidence="7" id="KW-1185">Reference proteome</keyword>
<evidence type="ECO:0000256" key="1">
    <source>
        <dbReference type="ARBA" id="ARBA00002388"/>
    </source>
</evidence>
<dbReference type="Proteomes" id="UP000199158">
    <property type="component" value="Unassembled WGS sequence"/>
</dbReference>
<dbReference type="PANTHER" id="PTHR45625:SF4">
    <property type="entry name" value="PEPTIDYLPROLYL ISOMERASE DOMAIN AND WD REPEAT-CONTAINING PROTEIN 1"/>
    <property type="match status" value="1"/>
</dbReference>
<gene>
    <name evidence="6" type="ORF">SAMN05216180_1127</name>
</gene>
<dbReference type="PROSITE" id="PS50072">
    <property type="entry name" value="CSA_PPIASE_2"/>
    <property type="match status" value="1"/>
</dbReference>
<comment type="function">
    <text evidence="1 4">PPIases accelerate the folding of proteins. It catalyzes the cis-trans isomerization of proline imidic peptide bonds in oligopeptides.</text>
</comment>
<dbReference type="CDD" id="cd00317">
    <property type="entry name" value="cyclophilin"/>
    <property type="match status" value="1"/>
</dbReference>
<dbReference type="InterPro" id="IPR002130">
    <property type="entry name" value="Cyclophilin-type_PPIase_dom"/>
</dbReference>
<comment type="similarity">
    <text evidence="4">Belongs to the cyclophilin-type PPIase family.</text>
</comment>
<evidence type="ECO:0000259" key="5">
    <source>
        <dbReference type="PROSITE" id="PS50072"/>
    </source>
</evidence>
<dbReference type="SUPFAM" id="SSF50891">
    <property type="entry name" value="Cyclophilin-like"/>
    <property type="match status" value="1"/>
</dbReference>
<dbReference type="PROSITE" id="PS51257">
    <property type="entry name" value="PROKAR_LIPOPROTEIN"/>
    <property type="match status" value="1"/>
</dbReference>
<dbReference type="PANTHER" id="PTHR45625">
    <property type="entry name" value="PEPTIDYL-PROLYL CIS-TRANS ISOMERASE-RELATED"/>
    <property type="match status" value="1"/>
</dbReference>
<dbReference type="PRINTS" id="PR00153">
    <property type="entry name" value="CSAPPISMRASE"/>
</dbReference>